<dbReference type="Pfam" id="PF08240">
    <property type="entry name" value="ADH_N"/>
    <property type="match status" value="1"/>
</dbReference>
<dbReference type="InterPro" id="IPR011032">
    <property type="entry name" value="GroES-like_sf"/>
</dbReference>
<organism evidence="3 4">
    <name type="scientific">Ambispora gerdemannii</name>
    <dbReference type="NCBI Taxonomy" id="144530"/>
    <lineage>
        <taxon>Eukaryota</taxon>
        <taxon>Fungi</taxon>
        <taxon>Fungi incertae sedis</taxon>
        <taxon>Mucoromycota</taxon>
        <taxon>Glomeromycotina</taxon>
        <taxon>Glomeromycetes</taxon>
        <taxon>Archaeosporales</taxon>
        <taxon>Ambisporaceae</taxon>
        <taxon>Ambispora</taxon>
    </lineage>
</organism>
<dbReference type="PANTHER" id="PTHR11695">
    <property type="entry name" value="ALCOHOL DEHYDROGENASE RELATED"/>
    <property type="match status" value="1"/>
</dbReference>
<evidence type="ECO:0000256" key="1">
    <source>
        <dbReference type="SAM" id="MobiDB-lite"/>
    </source>
</evidence>
<dbReference type="InterPro" id="IPR013154">
    <property type="entry name" value="ADH-like_N"/>
</dbReference>
<keyword evidence="4" id="KW-1185">Reference proteome</keyword>
<feature type="compositionally biased region" description="Low complexity" evidence="1">
    <location>
        <begin position="38"/>
        <end position="58"/>
    </location>
</feature>
<name>A0A9N9HC95_9GLOM</name>
<feature type="region of interest" description="Disordered" evidence="1">
    <location>
        <begin position="1"/>
        <end position="22"/>
    </location>
</feature>
<dbReference type="OrthoDB" id="9992527at2759"/>
<dbReference type="EMBL" id="CAJVPL010008260">
    <property type="protein sequence ID" value="CAG8673659.1"/>
    <property type="molecule type" value="Genomic_DNA"/>
</dbReference>
<protein>
    <submittedName>
        <fullName evidence="3">829_t:CDS:1</fullName>
    </submittedName>
</protein>
<feature type="non-terminal residue" evidence="3">
    <location>
        <position position="168"/>
    </location>
</feature>
<gene>
    <name evidence="3" type="ORF">AGERDE_LOCUS12372</name>
</gene>
<dbReference type="Proteomes" id="UP000789831">
    <property type="component" value="Unassembled WGS sequence"/>
</dbReference>
<comment type="caution">
    <text evidence="3">The sequence shown here is derived from an EMBL/GenBank/DDBJ whole genome shotgun (WGS) entry which is preliminary data.</text>
</comment>
<evidence type="ECO:0000313" key="4">
    <source>
        <dbReference type="Proteomes" id="UP000789831"/>
    </source>
</evidence>
<dbReference type="GO" id="GO:0005739">
    <property type="term" value="C:mitochondrion"/>
    <property type="evidence" value="ECO:0007669"/>
    <property type="project" value="TreeGrafter"/>
</dbReference>
<evidence type="ECO:0000313" key="3">
    <source>
        <dbReference type="EMBL" id="CAG8673659.1"/>
    </source>
</evidence>
<sequence>MADVVESESSQDNKIKETATEETQIEVLQTTSALEGLSVSSGTTSRAAAAGGSTTTSTDPKKRQLPHPEKSFAVQINSFGETSVFTWSEIATPEIVGPHDVIVKVVNSSINPIDWKVRKGFMQVLEKPTFPHVLGRDFSGVVVAKGNSVNRFFLNDKVFGAVPYGAYA</sequence>
<dbReference type="Gene3D" id="3.90.180.10">
    <property type="entry name" value="Medium-chain alcohol dehydrogenases, catalytic domain"/>
    <property type="match status" value="1"/>
</dbReference>
<dbReference type="InterPro" id="IPR050700">
    <property type="entry name" value="YIM1/Zinc_Alcohol_DH_Fams"/>
</dbReference>
<dbReference type="SUPFAM" id="SSF50129">
    <property type="entry name" value="GroES-like"/>
    <property type="match status" value="1"/>
</dbReference>
<accession>A0A9N9HC95</accession>
<dbReference type="PANTHER" id="PTHR11695:SF294">
    <property type="entry name" value="RETICULON-4-INTERACTING PROTEIN 1, MITOCHONDRIAL"/>
    <property type="match status" value="1"/>
</dbReference>
<feature type="region of interest" description="Disordered" evidence="1">
    <location>
        <begin position="36"/>
        <end position="66"/>
    </location>
</feature>
<proteinExistence type="predicted"/>
<reference evidence="3" key="1">
    <citation type="submission" date="2021-06" db="EMBL/GenBank/DDBJ databases">
        <authorList>
            <person name="Kallberg Y."/>
            <person name="Tangrot J."/>
            <person name="Rosling A."/>
        </authorList>
    </citation>
    <scope>NUCLEOTIDE SEQUENCE</scope>
    <source>
        <strain evidence="3">MT106</strain>
    </source>
</reference>
<evidence type="ECO:0000259" key="2">
    <source>
        <dbReference type="Pfam" id="PF08240"/>
    </source>
</evidence>
<feature type="domain" description="Alcohol dehydrogenase-like N-terminal" evidence="2">
    <location>
        <begin position="97"/>
        <end position="159"/>
    </location>
</feature>
<dbReference type="AlphaFoldDB" id="A0A9N9HC95"/>